<keyword evidence="2 5" id="KW-0378">Hydrolase</keyword>
<keyword evidence="3 5" id="KW-0067">ATP-binding</keyword>
<dbReference type="Gene3D" id="3.40.50.300">
    <property type="entry name" value="P-loop containing nucleotide triphosphate hydrolases"/>
    <property type="match status" value="2"/>
</dbReference>
<evidence type="ECO:0000256" key="4">
    <source>
        <dbReference type="ARBA" id="ARBA00022884"/>
    </source>
</evidence>
<dbReference type="InterPro" id="IPR001650">
    <property type="entry name" value="Helicase_C-like"/>
</dbReference>
<dbReference type="SMART" id="SM00490">
    <property type="entry name" value="HELICc"/>
    <property type="match status" value="1"/>
</dbReference>
<comment type="similarity">
    <text evidence="5">Belongs to the DEAD box helicase family.</text>
</comment>
<name>A0ABP0S2D7_9DINO</name>
<dbReference type="PROSITE" id="PS51194">
    <property type="entry name" value="HELICASE_CTER"/>
    <property type="match status" value="1"/>
</dbReference>
<comment type="catalytic activity">
    <reaction evidence="5">
        <text>ATP + H2O = ADP + phosphate + H(+)</text>
        <dbReference type="Rhea" id="RHEA:13065"/>
        <dbReference type="ChEBI" id="CHEBI:15377"/>
        <dbReference type="ChEBI" id="CHEBI:15378"/>
        <dbReference type="ChEBI" id="CHEBI:30616"/>
        <dbReference type="ChEBI" id="CHEBI:43474"/>
        <dbReference type="ChEBI" id="CHEBI:456216"/>
        <dbReference type="EC" id="3.6.4.13"/>
    </reaction>
</comment>
<keyword evidence="8" id="KW-1185">Reference proteome</keyword>
<evidence type="ECO:0000259" key="6">
    <source>
        <dbReference type="PROSITE" id="PS51194"/>
    </source>
</evidence>
<keyword evidence="5" id="KW-0347">Helicase</keyword>
<organism evidence="7 8">
    <name type="scientific">Durusdinium trenchii</name>
    <dbReference type="NCBI Taxonomy" id="1381693"/>
    <lineage>
        <taxon>Eukaryota</taxon>
        <taxon>Sar</taxon>
        <taxon>Alveolata</taxon>
        <taxon>Dinophyceae</taxon>
        <taxon>Suessiales</taxon>
        <taxon>Symbiodiniaceae</taxon>
        <taxon>Durusdinium</taxon>
    </lineage>
</organism>
<feature type="domain" description="Helicase C-terminal" evidence="6">
    <location>
        <begin position="99"/>
        <end position="277"/>
    </location>
</feature>
<dbReference type="EC" id="3.6.4.13" evidence="5"/>
<dbReference type="Pfam" id="PF00270">
    <property type="entry name" value="DEAD"/>
    <property type="match status" value="1"/>
</dbReference>
<accession>A0ABP0S2D7</accession>
<dbReference type="Proteomes" id="UP001642484">
    <property type="component" value="Unassembled WGS sequence"/>
</dbReference>
<protein>
    <recommendedName>
        <fullName evidence="5">ATP-dependent RNA helicase</fullName>
        <ecNumber evidence="5">3.6.4.13</ecNumber>
    </recommendedName>
</protein>
<dbReference type="SUPFAM" id="SSF52540">
    <property type="entry name" value="P-loop containing nucleoside triphosphate hydrolases"/>
    <property type="match status" value="1"/>
</dbReference>
<dbReference type="InterPro" id="IPR011545">
    <property type="entry name" value="DEAD/DEAH_box_helicase_dom"/>
</dbReference>
<proteinExistence type="inferred from homology"/>
<dbReference type="EMBL" id="CAXAMN010026905">
    <property type="protein sequence ID" value="CAK9106519.1"/>
    <property type="molecule type" value="Genomic_DNA"/>
</dbReference>
<evidence type="ECO:0000256" key="3">
    <source>
        <dbReference type="ARBA" id="ARBA00022840"/>
    </source>
</evidence>
<evidence type="ECO:0000256" key="2">
    <source>
        <dbReference type="ARBA" id="ARBA00022801"/>
    </source>
</evidence>
<evidence type="ECO:0000313" key="7">
    <source>
        <dbReference type="EMBL" id="CAK9106519.1"/>
    </source>
</evidence>
<reference evidence="7 8" key="1">
    <citation type="submission" date="2024-02" db="EMBL/GenBank/DDBJ databases">
        <authorList>
            <person name="Chen Y."/>
            <person name="Shah S."/>
            <person name="Dougan E. K."/>
            <person name="Thang M."/>
            <person name="Chan C."/>
        </authorList>
    </citation>
    <scope>NUCLEOTIDE SEQUENCE [LARGE SCALE GENOMIC DNA]</scope>
</reference>
<comment type="caution">
    <text evidence="7">The sequence shown here is derived from an EMBL/GenBank/DDBJ whole genome shotgun (WGS) entry which is preliminary data.</text>
</comment>
<comment type="function">
    <text evidence="5">RNA helicase.</text>
</comment>
<evidence type="ECO:0000256" key="5">
    <source>
        <dbReference type="RuleBase" id="RU365068"/>
    </source>
</evidence>
<keyword evidence="1 5" id="KW-0547">Nucleotide-binding</keyword>
<dbReference type="Pfam" id="PF00271">
    <property type="entry name" value="Helicase_C"/>
    <property type="match status" value="1"/>
</dbReference>
<comment type="domain">
    <text evidence="5">The Q motif is unique to and characteristic of the DEAD box family of RNA helicases and controls ATP binding and hydrolysis.</text>
</comment>
<evidence type="ECO:0000313" key="8">
    <source>
        <dbReference type="Proteomes" id="UP001642484"/>
    </source>
</evidence>
<keyword evidence="4 5" id="KW-0694">RNA-binding</keyword>
<sequence>MVSRRAWIPQVAKTEGFAARLRRVRILVLDEVDQLASETFRAATLEIAAALPPCSERQGLFYSATVSDAVHGLVRQIGRGDGLAFVDAAPLPPELSSAEVIQSDEVVVPEHIDQYYSLVPTERMTECLWRFLQSHAKPDFKAVAIFMTGRIAAYYAEAFRKAGTDLAVFEIHARRSQKQRTEESERFRAAERGVLFTSDVSSRGLDYPGVTHVVQMGAAHSKAEYIHRLGRCGRAGAKGHGLLLLHDFEEGFLEQLSDLEIMEEPLSQMTEARRGLCRRRINHVMRNSTADLLEIMREAHRFARSIGATDEEDRPPEITVENAQKMGVAEIQDVSVHMAK</sequence>
<gene>
    <name evidence="7" type="ORF">CCMP2556_LOCUS49776</name>
</gene>
<dbReference type="CDD" id="cd18787">
    <property type="entry name" value="SF2_C_DEAD"/>
    <property type="match status" value="1"/>
</dbReference>
<dbReference type="PANTHER" id="PTHR24031">
    <property type="entry name" value="RNA HELICASE"/>
    <property type="match status" value="1"/>
</dbReference>
<evidence type="ECO:0000256" key="1">
    <source>
        <dbReference type="ARBA" id="ARBA00022741"/>
    </source>
</evidence>
<dbReference type="InterPro" id="IPR027417">
    <property type="entry name" value="P-loop_NTPase"/>
</dbReference>